<dbReference type="InterPro" id="IPR043428">
    <property type="entry name" value="LivM-like"/>
</dbReference>
<dbReference type="OrthoDB" id="9814461at2"/>
<dbReference type="PANTHER" id="PTHR30482">
    <property type="entry name" value="HIGH-AFFINITY BRANCHED-CHAIN AMINO ACID TRANSPORT SYSTEM PERMEASE"/>
    <property type="match status" value="1"/>
</dbReference>
<feature type="transmembrane region" description="Helical" evidence="6">
    <location>
        <begin position="327"/>
        <end position="344"/>
    </location>
</feature>
<dbReference type="InterPro" id="IPR001851">
    <property type="entry name" value="ABC_transp_permease"/>
</dbReference>
<feature type="transmembrane region" description="Helical" evidence="6">
    <location>
        <begin position="103"/>
        <end position="124"/>
    </location>
</feature>
<feature type="transmembrane region" description="Helical" evidence="6">
    <location>
        <begin position="279"/>
        <end position="306"/>
    </location>
</feature>
<evidence type="ECO:0000256" key="1">
    <source>
        <dbReference type="ARBA" id="ARBA00004651"/>
    </source>
</evidence>
<evidence type="ECO:0000313" key="7">
    <source>
        <dbReference type="EMBL" id="QEC50846.1"/>
    </source>
</evidence>
<comment type="subcellular location">
    <subcellularLocation>
        <location evidence="1">Cell membrane</location>
        <topology evidence="1">Multi-pass membrane protein</topology>
    </subcellularLocation>
</comment>
<evidence type="ECO:0000256" key="5">
    <source>
        <dbReference type="ARBA" id="ARBA00023136"/>
    </source>
</evidence>
<dbReference type="GO" id="GO:0015658">
    <property type="term" value="F:branched-chain amino acid transmembrane transporter activity"/>
    <property type="evidence" value="ECO:0007669"/>
    <property type="project" value="InterPro"/>
</dbReference>
<gene>
    <name evidence="7" type="ORF">FSW04_19910</name>
</gene>
<keyword evidence="5 6" id="KW-0472">Membrane</keyword>
<evidence type="ECO:0000313" key="8">
    <source>
        <dbReference type="Proteomes" id="UP000321805"/>
    </source>
</evidence>
<name>A0A5B8UCM3_9ACTN</name>
<keyword evidence="3 6" id="KW-0812">Transmembrane</keyword>
<feature type="transmembrane region" description="Helical" evidence="6">
    <location>
        <begin position="52"/>
        <end position="70"/>
    </location>
</feature>
<keyword evidence="4 6" id="KW-1133">Transmembrane helix</keyword>
<dbReference type="Pfam" id="PF02653">
    <property type="entry name" value="BPD_transp_2"/>
    <property type="match status" value="1"/>
</dbReference>
<dbReference type="AlphaFoldDB" id="A0A5B8UCM3"/>
<evidence type="ECO:0000256" key="3">
    <source>
        <dbReference type="ARBA" id="ARBA00022692"/>
    </source>
</evidence>
<feature type="transmembrane region" description="Helical" evidence="6">
    <location>
        <begin position="197"/>
        <end position="213"/>
    </location>
</feature>
<proteinExistence type="predicted"/>
<feature type="transmembrane region" description="Helical" evidence="6">
    <location>
        <begin position="27"/>
        <end position="47"/>
    </location>
</feature>
<dbReference type="EMBL" id="CP042430">
    <property type="protein sequence ID" value="QEC50846.1"/>
    <property type="molecule type" value="Genomic_DNA"/>
</dbReference>
<protein>
    <submittedName>
        <fullName evidence="7">Branched-chain amino acid ABC transporter permease</fullName>
    </submittedName>
</protein>
<accession>A0A5B8UCM3</accession>
<sequence length="383" mass="41441">MLAGLALAILFPYIAGTGSLLDASIQTLAYIIMALGLNIVVGFAGLLDLGYVAFYAIGAFVIGWFGSQQFPDINGGKGIHILASDRSTFQLKLNGTKAEIPGIHVNFFIVIFIAMAITAVWGILLGGPTLRLRGDYLAIVTLAFGEIVPRIFENSTSGLFGIGRTDFSNGRQGITPIDTINLPWSKSAVYTDFNLRPAYWVALAMVVFTVFVNRRLRDSRLGRAWIAVREDEVAAAAMGVNLVRTKLWAYAIGAAFGGFAGAFLGSYNNTVNVDQFEFGFSVFVLAMIIIGGMGNIWGVIVGAVALSMLNRYGLPELNQLNIGFDPTSVSYGVFGFFLLIMMVLRPEGFLPSGRRRLELHEAEIEGGDAAVVGDMSQMYEVRQ</sequence>
<keyword evidence="8" id="KW-1185">Reference proteome</keyword>
<dbReference type="CDD" id="cd06581">
    <property type="entry name" value="TM_PBP1_LivM_like"/>
    <property type="match status" value="1"/>
</dbReference>
<evidence type="ECO:0000256" key="6">
    <source>
        <dbReference type="SAM" id="Phobius"/>
    </source>
</evidence>
<dbReference type="Proteomes" id="UP000321805">
    <property type="component" value="Chromosome"/>
</dbReference>
<organism evidence="7 8">
    <name type="scientific">Baekduia soli</name>
    <dbReference type="NCBI Taxonomy" id="496014"/>
    <lineage>
        <taxon>Bacteria</taxon>
        <taxon>Bacillati</taxon>
        <taxon>Actinomycetota</taxon>
        <taxon>Thermoleophilia</taxon>
        <taxon>Solirubrobacterales</taxon>
        <taxon>Baekduiaceae</taxon>
        <taxon>Baekduia</taxon>
    </lineage>
</organism>
<dbReference type="KEGG" id="bsol:FSW04_19910"/>
<dbReference type="GO" id="GO:0005886">
    <property type="term" value="C:plasma membrane"/>
    <property type="evidence" value="ECO:0007669"/>
    <property type="project" value="UniProtKB-SubCell"/>
</dbReference>
<dbReference type="PANTHER" id="PTHR30482:SF10">
    <property type="entry name" value="HIGH-AFFINITY BRANCHED-CHAIN AMINO ACID TRANSPORT PROTEIN BRAE"/>
    <property type="match status" value="1"/>
</dbReference>
<reference evidence="7 8" key="1">
    <citation type="journal article" date="2018" name="J. Microbiol.">
        <title>Baekduia soli gen. nov., sp. nov., a novel bacterium isolated from the soil of Baekdu Mountain and proposal of a novel family name, Baekduiaceae fam. nov.</title>
        <authorList>
            <person name="An D.S."/>
            <person name="Siddiqi M.Z."/>
            <person name="Kim K.H."/>
            <person name="Yu H.S."/>
            <person name="Im W.T."/>
        </authorList>
    </citation>
    <scope>NUCLEOTIDE SEQUENCE [LARGE SCALE GENOMIC DNA]</scope>
    <source>
        <strain evidence="7 8">BR7-21</strain>
    </source>
</reference>
<keyword evidence="2" id="KW-1003">Cell membrane</keyword>
<evidence type="ECO:0000256" key="4">
    <source>
        <dbReference type="ARBA" id="ARBA00022989"/>
    </source>
</evidence>
<feature type="transmembrane region" description="Helical" evidence="6">
    <location>
        <begin position="247"/>
        <end position="267"/>
    </location>
</feature>
<evidence type="ECO:0000256" key="2">
    <source>
        <dbReference type="ARBA" id="ARBA00022475"/>
    </source>
</evidence>